<protein>
    <recommendedName>
        <fullName evidence="2">PDZ domain-containing protein</fullName>
    </recommendedName>
</protein>
<dbReference type="GeneID" id="17324961"/>
<keyword evidence="1" id="KW-0472">Membrane</keyword>
<dbReference type="Proteomes" id="UP000012073">
    <property type="component" value="Unassembled WGS sequence"/>
</dbReference>
<proteinExistence type="predicted"/>
<dbReference type="PhylomeDB" id="R7QJ32"/>
<organism evidence="3 4">
    <name type="scientific">Chondrus crispus</name>
    <name type="common">Carrageen Irish moss</name>
    <name type="synonym">Polymorpha crispa</name>
    <dbReference type="NCBI Taxonomy" id="2769"/>
    <lineage>
        <taxon>Eukaryota</taxon>
        <taxon>Rhodophyta</taxon>
        <taxon>Florideophyceae</taxon>
        <taxon>Rhodymeniophycidae</taxon>
        <taxon>Gigartinales</taxon>
        <taxon>Gigartinaceae</taxon>
        <taxon>Chondrus</taxon>
    </lineage>
</organism>
<dbReference type="Pfam" id="PF00595">
    <property type="entry name" value="PDZ"/>
    <property type="match status" value="1"/>
</dbReference>
<dbReference type="PANTHER" id="PTHR47661">
    <property type="entry name" value="PHOSPHOGLUCAN PHOSPHATASE LSF1, CHLOROPLASTIC"/>
    <property type="match status" value="1"/>
</dbReference>
<dbReference type="OrthoDB" id="439127at2759"/>
<dbReference type="OMA" id="KETQATY"/>
<dbReference type="RefSeq" id="XP_005717244.1">
    <property type="nucleotide sequence ID" value="XM_005717187.1"/>
</dbReference>
<dbReference type="KEGG" id="ccp:CHC_T00005644001"/>
<evidence type="ECO:0000259" key="2">
    <source>
        <dbReference type="PROSITE" id="PS50106"/>
    </source>
</evidence>
<evidence type="ECO:0000256" key="1">
    <source>
        <dbReference type="SAM" id="Phobius"/>
    </source>
</evidence>
<dbReference type="PANTHER" id="PTHR47661:SF2">
    <property type="entry name" value="PHOSPHOGLUCAN PHOSPHATASE LSF1, CHLOROPLASTIC"/>
    <property type="match status" value="1"/>
</dbReference>
<dbReference type="Gramene" id="CDF37425">
    <property type="protein sequence ID" value="CDF37425"/>
    <property type="gene ID" value="CHC_T00005644001"/>
</dbReference>
<dbReference type="STRING" id="2769.R7QJ32"/>
<dbReference type="PROSITE" id="PS50106">
    <property type="entry name" value="PDZ"/>
    <property type="match status" value="1"/>
</dbReference>
<evidence type="ECO:0000313" key="4">
    <source>
        <dbReference type="Proteomes" id="UP000012073"/>
    </source>
</evidence>
<feature type="transmembrane region" description="Helical" evidence="1">
    <location>
        <begin position="239"/>
        <end position="259"/>
    </location>
</feature>
<dbReference type="CDD" id="cd00136">
    <property type="entry name" value="PDZ_canonical"/>
    <property type="match status" value="1"/>
</dbReference>
<dbReference type="AlphaFoldDB" id="R7QJ32"/>
<dbReference type="SUPFAM" id="SSF50156">
    <property type="entry name" value="PDZ domain-like"/>
    <property type="match status" value="1"/>
</dbReference>
<sequence>MVAFANALGSSALFTPASLTASSSFCGCTVSHRRAPTARLSRRSFLPGRIVCEEGFNYNIYQDGKDRAKRMVDSSDRSVTVQKPLGLVLEEGQDGMVFVAEMDPEGNAADSGEINEGDILVAVSATFGEEVWSTRGVGLDRVMKSIRIRAGDFVTLVVESPETLSERKSMAAVQAENRRTEARDKFGEREVLDPVTWRSNAPKETQATYEYGDPAQAQIDEQLKEKLKAEISAPYEQNWILWVGAGVLVLVVLSVAFGITG</sequence>
<dbReference type="InterPro" id="IPR001478">
    <property type="entry name" value="PDZ"/>
</dbReference>
<evidence type="ECO:0000313" key="3">
    <source>
        <dbReference type="EMBL" id="CDF37425.1"/>
    </source>
</evidence>
<gene>
    <name evidence="3" type="ORF">CHC_T00005644001</name>
</gene>
<name>R7QJ32_CHOCR</name>
<feature type="domain" description="PDZ" evidence="2">
    <location>
        <begin position="85"/>
        <end position="147"/>
    </location>
</feature>
<keyword evidence="4" id="KW-1185">Reference proteome</keyword>
<accession>R7QJ32</accession>
<keyword evidence="1" id="KW-1133">Transmembrane helix</keyword>
<dbReference type="InterPro" id="IPR036034">
    <property type="entry name" value="PDZ_sf"/>
</dbReference>
<dbReference type="EMBL" id="HG001839">
    <property type="protein sequence ID" value="CDF37425.1"/>
    <property type="molecule type" value="Genomic_DNA"/>
</dbReference>
<dbReference type="Gene3D" id="2.30.42.10">
    <property type="match status" value="1"/>
</dbReference>
<reference evidence="4" key="1">
    <citation type="journal article" date="2013" name="Proc. Natl. Acad. Sci. U.S.A.">
        <title>Genome structure and metabolic features in the red seaweed Chondrus crispus shed light on evolution of the Archaeplastida.</title>
        <authorList>
            <person name="Collen J."/>
            <person name="Porcel B."/>
            <person name="Carre W."/>
            <person name="Ball S.G."/>
            <person name="Chaparro C."/>
            <person name="Tonon T."/>
            <person name="Barbeyron T."/>
            <person name="Michel G."/>
            <person name="Noel B."/>
            <person name="Valentin K."/>
            <person name="Elias M."/>
            <person name="Artiguenave F."/>
            <person name="Arun A."/>
            <person name="Aury J.M."/>
            <person name="Barbosa-Neto J.F."/>
            <person name="Bothwell J.H."/>
            <person name="Bouget F.Y."/>
            <person name="Brillet L."/>
            <person name="Cabello-Hurtado F."/>
            <person name="Capella-Gutierrez S."/>
            <person name="Charrier B."/>
            <person name="Cladiere L."/>
            <person name="Cock J.M."/>
            <person name="Coelho S.M."/>
            <person name="Colleoni C."/>
            <person name="Czjzek M."/>
            <person name="Da Silva C."/>
            <person name="Delage L."/>
            <person name="Denoeud F."/>
            <person name="Deschamps P."/>
            <person name="Dittami S.M."/>
            <person name="Gabaldon T."/>
            <person name="Gachon C.M."/>
            <person name="Groisillier A."/>
            <person name="Herve C."/>
            <person name="Jabbari K."/>
            <person name="Katinka M."/>
            <person name="Kloareg B."/>
            <person name="Kowalczyk N."/>
            <person name="Labadie K."/>
            <person name="Leblanc C."/>
            <person name="Lopez P.J."/>
            <person name="McLachlan D.H."/>
            <person name="Meslet-Cladiere L."/>
            <person name="Moustafa A."/>
            <person name="Nehr Z."/>
            <person name="Nyvall Collen P."/>
            <person name="Panaud O."/>
            <person name="Partensky F."/>
            <person name="Poulain J."/>
            <person name="Rensing S.A."/>
            <person name="Rousvoal S."/>
            <person name="Samson G."/>
            <person name="Symeonidi A."/>
            <person name="Weissenbach J."/>
            <person name="Zambounis A."/>
            <person name="Wincker P."/>
            <person name="Boyen C."/>
        </authorList>
    </citation>
    <scope>NUCLEOTIDE SEQUENCE [LARGE SCALE GENOMIC DNA]</scope>
    <source>
        <strain evidence="4">cv. Stackhouse</strain>
    </source>
</reference>
<keyword evidence="1" id="KW-0812">Transmembrane</keyword>